<sequence length="63" mass="7049">NAAFFIVHQNVGPLSKPQPYLDAKKYNQKENGLQPSNDCTVDNSSGNKTIKKNIIDNDNKLFI</sequence>
<name>A0A821AYV5_9BILA</name>
<dbReference type="EMBL" id="CAJOBP010016127">
    <property type="protein sequence ID" value="CAF4583223.1"/>
    <property type="molecule type" value="Genomic_DNA"/>
</dbReference>
<gene>
    <name evidence="1" type="ORF">UJA718_LOCUS30713</name>
</gene>
<keyword evidence="2" id="KW-1185">Reference proteome</keyword>
<dbReference type="Proteomes" id="UP000663873">
    <property type="component" value="Unassembled WGS sequence"/>
</dbReference>
<accession>A0A821AYV5</accession>
<evidence type="ECO:0000313" key="2">
    <source>
        <dbReference type="Proteomes" id="UP000663873"/>
    </source>
</evidence>
<dbReference type="AlphaFoldDB" id="A0A821AYV5"/>
<organism evidence="1 2">
    <name type="scientific">Rotaria socialis</name>
    <dbReference type="NCBI Taxonomy" id="392032"/>
    <lineage>
        <taxon>Eukaryota</taxon>
        <taxon>Metazoa</taxon>
        <taxon>Spiralia</taxon>
        <taxon>Gnathifera</taxon>
        <taxon>Rotifera</taxon>
        <taxon>Eurotatoria</taxon>
        <taxon>Bdelloidea</taxon>
        <taxon>Philodinida</taxon>
        <taxon>Philodinidae</taxon>
        <taxon>Rotaria</taxon>
    </lineage>
</organism>
<proteinExistence type="predicted"/>
<comment type="caution">
    <text evidence="1">The sequence shown here is derived from an EMBL/GenBank/DDBJ whole genome shotgun (WGS) entry which is preliminary data.</text>
</comment>
<protein>
    <submittedName>
        <fullName evidence="1">Uncharacterized protein</fullName>
    </submittedName>
</protein>
<evidence type="ECO:0000313" key="1">
    <source>
        <dbReference type="EMBL" id="CAF4583223.1"/>
    </source>
</evidence>
<feature type="non-terminal residue" evidence="1">
    <location>
        <position position="1"/>
    </location>
</feature>
<reference evidence="1" key="1">
    <citation type="submission" date="2021-02" db="EMBL/GenBank/DDBJ databases">
        <authorList>
            <person name="Nowell W R."/>
        </authorList>
    </citation>
    <scope>NUCLEOTIDE SEQUENCE</scope>
</reference>